<feature type="transmembrane region" description="Helical" evidence="1">
    <location>
        <begin position="108"/>
        <end position="128"/>
    </location>
</feature>
<keyword evidence="1" id="KW-0812">Transmembrane</keyword>
<feature type="transmembrane region" description="Helical" evidence="1">
    <location>
        <begin position="77"/>
        <end position="101"/>
    </location>
</feature>
<keyword evidence="3" id="KW-1185">Reference proteome</keyword>
<dbReference type="EMBL" id="CAUYUJ010019417">
    <property type="protein sequence ID" value="CAK0891038.1"/>
    <property type="molecule type" value="Genomic_DNA"/>
</dbReference>
<dbReference type="Gene3D" id="1.20.1250.20">
    <property type="entry name" value="MFS general substrate transporter like domains"/>
    <property type="match status" value="1"/>
</dbReference>
<keyword evidence="1" id="KW-1133">Transmembrane helix</keyword>
<feature type="transmembrane region" description="Helical" evidence="1">
    <location>
        <begin position="21"/>
        <end position="43"/>
    </location>
</feature>
<proteinExistence type="predicted"/>
<keyword evidence="1" id="KW-0472">Membrane</keyword>
<name>A0ABN9X0H6_9DINO</name>
<evidence type="ECO:0008006" key="4">
    <source>
        <dbReference type="Google" id="ProtNLM"/>
    </source>
</evidence>
<dbReference type="SUPFAM" id="SSF103473">
    <property type="entry name" value="MFS general substrate transporter"/>
    <property type="match status" value="1"/>
</dbReference>
<evidence type="ECO:0000256" key="1">
    <source>
        <dbReference type="SAM" id="Phobius"/>
    </source>
</evidence>
<reference evidence="2" key="1">
    <citation type="submission" date="2023-10" db="EMBL/GenBank/DDBJ databases">
        <authorList>
            <person name="Chen Y."/>
            <person name="Shah S."/>
            <person name="Dougan E. K."/>
            <person name="Thang M."/>
            <person name="Chan C."/>
        </authorList>
    </citation>
    <scope>NUCLEOTIDE SEQUENCE [LARGE SCALE GENOMIC DNA]</scope>
</reference>
<feature type="non-terminal residue" evidence="2">
    <location>
        <position position="152"/>
    </location>
</feature>
<organism evidence="2 3">
    <name type="scientific">Prorocentrum cordatum</name>
    <dbReference type="NCBI Taxonomy" id="2364126"/>
    <lineage>
        <taxon>Eukaryota</taxon>
        <taxon>Sar</taxon>
        <taxon>Alveolata</taxon>
        <taxon>Dinophyceae</taxon>
        <taxon>Prorocentrales</taxon>
        <taxon>Prorocentraceae</taxon>
        <taxon>Prorocentrum</taxon>
    </lineage>
</organism>
<protein>
    <recommendedName>
        <fullName evidence="4">Major facilitator superfamily (MFS) profile domain-containing protein</fullName>
    </recommendedName>
</protein>
<dbReference type="Proteomes" id="UP001189429">
    <property type="component" value="Unassembled WGS sequence"/>
</dbReference>
<dbReference type="InterPro" id="IPR036259">
    <property type="entry name" value="MFS_trans_sf"/>
</dbReference>
<accession>A0ABN9X0H6</accession>
<sequence length="152" mass="16970">MLRGDGMRLELDRFMTLFSPSYFRTTLLMLYVCFASNFAYYGMIYGLPDTLKKAAVEADMQPGAEEYDQEGRGWSPAAGVFLGAMSEIPGVCLAIVLGVTVGRRKNMCFAFTMCSLALLGVVYCILTRQRAPWPGAQREALPRNGLHRRLPR</sequence>
<comment type="caution">
    <text evidence="2">The sequence shown here is derived from an EMBL/GenBank/DDBJ whole genome shotgun (WGS) entry which is preliminary data.</text>
</comment>
<evidence type="ECO:0000313" key="2">
    <source>
        <dbReference type="EMBL" id="CAK0891038.1"/>
    </source>
</evidence>
<evidence type="ECO:0000313" key="3">
    <source>
        <dbReference type="Proteomes" id="UP001189429"/>
    </source>
</evidence>
<gene>
    <name evidence="2" type="ORF">PCOR1329_LOCUS71097</name>
</gene>